<proteinExistence type="predicted"/>
<name>A0ACC6KYD1_9SPHI</name>
<dbReference type="EMBL" id="JAVDTF010000002">
    <property type="protein sequence ID" value="MDR6784378.1"/>
    <property type="molecule type" value="Genomic_DNA"/>
</dbReference>
<comment type="caution">
    <text evidence="1">The sequence shown here is derived from an EMBL/GenBank/DDBJ whole genome shotgun (WGS) entry which is preliminary data.</text>
</comment>
<sequence length="414" mass="46854">MNIKTTVKKLITLLSAVWITENTTAQELKVFANFENASAKVLKIDTITQTIRITPAGKPDRGMPNWWYLKIEGIDLNRPLVLEVVPSAALVKASSNGQSKKLAPAWTWPERVACSDDNKTWKHSIPGAKHETYMRYHIRPSATTMWLAWGPPFTPSDAINLVDQLAKDHDFIQSLTLAKSLEGRRVPLLRICGDEKKRPERPAIWIQARQHAWEVGGSWVAVGLANWLAGSDPQALWLRQNTEIYIVPLMDVDHVATGDGGKNAHPHDHNRDWNDTPHWPEVASAQKYIRELSRKNRLSIFLDFHNPAASNKQQTLYVLHKSYMSAEAFSRQQQFIQLMIGQFGEIKQNLNGQRPALPHVEERVSEVWVLDHANPNTIAFCVETPWNIPEGTPAGYAIVGEKLGKVMEKLLHNY</sequence>
<protein>
    <submittedName>
        <fullName evidence="1">Uncharacterized protein</fullName>
    </submittedName>
</protein>
<evidence type="ECO:0000313" key="1">
    <source>
        <dbReference type="EMBL" id="MDR6784378.1"/>
    </source>
</evidence>
<accession>A0ACC6KYD1</accession>
<evidence type="ECO:0000313" key="2">
    <source>
        <dbReference type="Proteomes" id="UP001246858"/>
    </source>
</evidence>
<organism evidence="1 2">
    <name type="scientific">Pedobacter africanus</name>
    <dbReference type="NCBI Taxonomy" id="151894"/>
    <lineage>
        <taxon>Bacteria</taxon>
        <taxon>Pseudomonadati</taxon>
        <taxon>Bacteroidota</taxon>
        <taxon>Sphingobacteriia</taxon>
        <taxon>Sphingobacteriales</taxon>
        <taxon>Sphingobacteriaceae</taxon>
        <taxon>Pedobacter</taxon>
    </lineage>
</organism>
<dbReference type="Proteomes" id="UP001246858">
    <property type="component" value="Unassembled WGS sequence"/>
</dbReference>
<keyword evidence="2" id="KW-1185">Reference proteome</keyword>
<reference evidence="1" key="1">
    <citation type="submission" date="2023-07" db="EMBL/GenBank/DDBJ databases">
        <title>Sorghum-associated microbial communities from plants grown in Nebraska, USA.</title>
        <authorList>
            <person name="Schachtman D."/>
        </authorList>
    </citation>
    <scope>NUCLEOTIDE SEQUENCE</scope>
    <source>
        <strain evidence="1">2697</strain>
    </source>
</reference>
<gene>
    <name evidence="1" type="ORF">J2X78_002943</name>
</gene>